<name>A0A7U2ND82_FLAPS</name>
<organism evidence="1 4">
    <name type="scientific">Flavobacterium psychrophilum</name>
    <dbReference type="NCBI Taxonomy" id="96345"/>
    <lineage>
        <taxon>Bacteria</taxon>
        <taxon>Pseudomonadati</taxon>
        <taxon>Bacteroidota</taxon>
        <taxon>Flavobacteriia</taxon>
        <taxon>Flavobacteriales</taxon>
        <taxon>Flavobacteriaceae</taxon>
        <taxon>Flavobacterium</taxon>
    </lineage>
</organism>
<evidence type="ECO:0000313" key="2">
    <source>
        <dbReference type="EMBL" id="QRE03062.1"/>
    </source>
</evidence>
<sequence>MDFSILSSFLPEGLLFHFDIVDFKELGDLETKKDCFYIYLDEKNILPKEYSDIEYESKGFYERTIIQDFPIRGKAVYLGIRRRRWRNKTVKSFEVKSDYSFIAEGSKLTVELSDFLKDTGRDPRRYDK</sequence>
<accession>A0A7U2ND82</accession>
<dbReference type="EMBL" id="CP059075">
    <property type="protein sequence ID" value="QRE03025.1"/>
    <property type="molecule type" value="Genomic_DNA"/>
</dbReference>
<evidence type="ECO:0000313" key="1">
    <source>
        <dbReference type="EMBL" id="QRE03025.1"/>
    </source>
</evidence>
<dbReference type="AlphaFoldDB" id="A0A7U2ND82"/>
<evidence type="ECO:0000313" key="3">
    <source>
        <dbReference type="EMBL" id="QRE03569.1"/>
    </source>
</evidence>
<dbReference type="RefSeq" id="WP_203095629.1">
    <property type="nucleotide sequence ID" value="NZ_CP059075.1"/>
</dbReference>
<dbReference type="EMBL" id="CP059075">
    <property type="protein sequence ID" value="QRE03062.1"/>
    <property type="molecule type" value="Genomic_DNA"/>
</dbReference>
<evidence type="ECO:0000313" key="4">
    <source>
        <dbReference type="Proteomes" id="UP000596329"/>
    </source>
</evidence>
<dbReference type="EMBL" id="CP059075">
    <property type="protein sequence ID" value="QRE03569.1"/>
    <property type="molecule type" value="Genomic_DNA"/>
</dbReference>
<reference evidence="1 4" key="1">
    <citation type="submission" date="2020-07" db="EMBL/GenBank/DDBJ databases">
        <title>Genomic characterization of Flavobacterium psychrophilum strains.</title>
        <authorList>
            <person name="Castillo D."/>
            <person name="Jorgensen J."/>
            <person name="Middelboe M."/>
        </authorList>
    </citation>
    <scope>NUCLEOTIDE SEQUENCE [LARGE SCALE GENOMIC DNA]</scope>
    <source>
        <strain evidence="1 4">FPS-R7</strain>
    </source>
</reference>
<gene>
    <name evidence="1" type="ORF">H0H26_08935</name>
    <name evidence="2" type="ORF">H0H26_09135</name>
    <name evidence="3" type="ORF">H0H26_11865</name>
</gene>
<protein>
    <submittedName>
        <fullName evidence="1">Transposase family protein</fullName>
    </submittedName>
</protein>
<dbReference type="Proteomes" id="UP000596329">
    <property type="component" value="Chromosome"/>
</dbReference>
<proteinExistence type="predicted"/>